<dbReference type="AlphaFoldDB" id="A0A5E4MG71"/>
<protein>
    <submittedName>
        <fullName evidence="2">Uncharacterized protein</fullName>
    </submittedName>
</protein>
<organism evidence="2 3">
    <name type="scientific">Cinara cedri</name>
    <dbReference type="NCBI Taxonomy" id="506608"/>
    <lineage>
        <taxon>Eukaryota</taxon>
        <taxon>Metazoa</taxon>
        <taxon>Ecdysozoa</taxon>
        <taxon>Arthropoda</taxon>
        <taxon>Hexapoda</taxon>
        <taxon>Insecta</taxon>
        <taxon>Pterygota</taxon>
        <taxon>Neoptera</taxon>
        <taxon>Paraneoptera</taxon>
        <taxon>Hemiptera</taxon>
        <taxon>Sternorrhyncha</taxon>
        <taxon>Aphidomorpha</taxon>
        <taxon>Aphidoidea</taxon>
        <taxon>Aphididae</taxon>
        <taxon>Lachninae</taxon>
        <taxon>Cinara</taxon>
    </lineage>
</organism>
<dbReference type="EMBL" id="CABPRJ010000517">
    <property type="protein sequence ID" value="VVC30447.1"/>
    <property type="molecule type" value="Genomic_DNA"/>
</dbReference>
<accession>A0A5E4MG71</accession>
<gene>
    <name evidence="2" type="ORF">CINCED_3A003000</name>
</gene>
<proteinExistence type="predicted"/>
<keyword evidence="3" id="KW-1185">Reference proteome</keyword>
<evidence type="ECO:0000313" key="3">
    <source>
        <dbReference type="Proteomes" id="UP000325440"/>
    </source>
</evidence>
<evidence type="ECO:0000313" key="2">
    <source>
        <dbReference type="EMBL" id="VVC30447.1"/>
    </source>
</evidence>
<sequence>MLSVKHFTSDANAGITGWREPMLPQTIVAVAGHVGRLLVSAEFLSKAEWFRGGCHWSDIVTRGKLEKPNGLASGSGREPGYLPGAYSVS</sequence>
<name>A0A5E4MG71_9HEMI</name>
<feature type="region of interest" description="Disordered" evidence="1">
    <location>
        <begin position="67"/>
        <end position="89"/>
    </location>
</feature>
<evidence type="ECO:0000256" key="1">
    <source>
        <dbReference type="SAM" id="MobiDB-lite"/>
    </source>
</evidence>
<reference evidence="2 3" key="1">
    <citation type="submission" date="2019-08" db="EMBL/GenBank/DDBJ databases">
        <authorList>
            <person name="Alioto T."/>
            <person name="Alioto T."/>
            <person name="Gomez Garrido J."/>
        </authorList>
    </citation>
    <scope>NUCLEOTIDE SEQUENCE [LARGE SCALE GENOMIC DNA]</scope>
</reference>
<dbReference type="Proteomes" id="UP000325440">
    <property type="component" value="Unassembled WGS sequence"/>
</dbReference>